<evidence type="ECO:0000313" key="2">
    <source>
        <dbReference type="EMBL" id="GGC49481.1"/>
    </source>
</evidence>
<name>A0A916TY54_9HYPH</name>
<reference evidence="2" key="2">
    <citation type="submission" date="2020-09" db="EMBL/GenBank/DDBJ databases">
        <authorList>
            <person name="Sun Q."/>
            <person name="Zhou Y."/>
        </authorList>
    </citation>
    <scope>NUCLEOTIDE SEQUENCE</scope>
    <source>
        <strain evidence="2">CGMCC 1.12919</strain>
    </source>
</reference>
<gene>
    <name evidence="2" type="ORF">GCM10010994_05810</name>
</gene>
<feature type="compositionally biased region" description="Basic and acidic residues" evidence="1">
    <location>
        <begin position="32"/>
        <end position="42"/>
    </location>
</feature>
<feature type="compositionally biased region" description="Basic residues" evidence="1">
    <location>
        <begin position="17"/>
        <end position="31"/>
    </location>
</feature>
<evidence type="ECO:0000256" key="1">
    <source>
        <dbReference type="SAM" id="MobiDB-lite"/>
    </source>
</evidence>
<proteinExistence type="predicted"/>
<protein>
    <submittedName>
        <fullName evidence="2">Uncharacterized protein</fullName>
    </submittedName>
</protein>
<evidence type="ECO:0000313" key="3">
    <source>
        <dbReference type="Proteomes" id="UP000637002"/>
    </source>
</evidence>
<sequence>MGVRPVLNGGRAEPAAKKKPSRTARKGWVRRSRLDRADARHPLRPDLLRSGRVIREGEANCTVMAES</sequence>
<feature type="region of interest" description="Disordered" evidence="1">
    <location>
        <begin position="1"/>
        <end position="42"/>
    </location>
</feature>
<reference evidence="2" key="1">
    <citation type="journal article" date="2014" name="Int. J. Syst. Evol. Microbiol.">
        <title>Complete genome sequence of Corynebacterium casei LMG S-19264T (=DSM 44701T), isolated from a smear-ripened cheese.</title>
        <authorList>
            <consortium name="US DOE Joint Genome Institute (JGI-PGF)"/>
            <person name="Walter F."/>
            <person name="Albersmeier A."/>
            <person name="Kalinowski J."/>
            <person name="Ruckert C."/>
        </authorList>
    </citation>
    <scope>NUCLEOTIDE SEQUENCE</scope>
    <source>
        <strain evidence="2">CGMCC 1.12919</strain>
    </source>
</reference>
<keyword evidence="3" id="KW-1185">Reference proteome</keyword>
<organism evidence="2 3">
    <name type="scientific">Chelatococcus reniformis</name>
    <dbReference type="NCBI Taxonomy" id="1494448"/>
    <lineage>
        <taxon>Bacteria</taxon>
        <taxon>Pseudomonadati</taxon>
        <taxon>Pseudomonadota</taxon>
        <taxon>Alphaproteobacteria</taxon>
        <taxon>Hyphomicrobiales</taxon>
        <taxon>Chelatococcaceae</taxon>
        <taxon>Chelatococcus</taxon>
    </lineage>
</organism>
<comment type="caution">
    <text evidence="2">The sequence shown here is derived from an EMBL/GenBank/DDBJ whole genome shotgun (WGS) entry which is preliminary data.</text>
</comment>
<dbReference type="Proteomes" id="UP000637002">
    <property type="component" value="Unassembled WGS sequence"/>
</dbReference>
<accession>A0A916TY54</accession>
<dbReference type="EMBL" id="BMGG01000001">
    <property type="protein sequence ID" value="GGC49481.1"/>
    <property type="molecule type" value="Genomic_DNA"/>
</dbReference>
<dbReference type="AlphaFoldDB" id="A0A916TY54"/>